<dbReference type="InterPro" id="IPR036514">
    <property type="entry name" value="SGNH_hydro_sf"/>
</dbReference>
<accession>A0A1F8ASQ7</accession>
<protein>
    <recommendedName>
        <fullName evidence="4">AlgX/AlgJ SGNH hydrolase-like domain-containing protein</fullName>
    </recommendedName>
</protein>
<dbReference type="AlphaFoldDB" id="A0A1F8ASQ7"/>
<dbReference type="Proteomes" id="UP000178603">
    <property type="component" value="Unassembled WGS sequence"/>
</dbReference>
<dbReference type="Gene3D" id="3.40.50.1110">
    <property type="entry name" value="SGNH hydrolase"/>
    <property type="match status" value="1"/>
</dbReference>
<evidence type="ECO:0000313" key="3">
    <source>
        <dbReference type="Proteomes" id="UP000178603"/>
    </source>
</evidence>
<keyword evidence="1" id="KW-0812">Transmembrane</keyword>
<dbReference type="SUPFAM" id="SSF52266">
    <property type="entry name" value="SGNH hydrolase"/>
    <property type="match status" value="1"/>
</dbReference>
<dbReference type="EMBL" id="MGGW01000009">
    <property type="protein sequence ID" value="OGM54792.1"/>
    <property type="molecule type" value="Genomic_DNA"/>
</dbReference>
<sequence length="377" mass="43163">MSYTNKSSKLRLILLGTVVAMMILEAFLKLVSVKDLWGISRALTGEKLTDCVARDRQFHHKLMPNCNGVIKTLDYTVNLATNSLGFRDEEINKKKKDYRVLILGDSFAEGWGVEVDDRFDNVAQEVLTARNKKTEIINAGVRSYSPILALTLLKDKLIDFDPDMVILIFDMSDLHDDFYYGGWQRHFDKVKEIDPGWSAEIEVWPPEYTGLKQILMNSEAFKTVYREVGTSFLNKKHKLTLTNLSWDISLFAKAQGWENFDKAWNLNIANILLMSHFLDQKGIEFAIAVVPRGIYVSDSEWGRGREPLGIEKNKLYEPLPIEIIQKALSIRNIKTIDLYESLGNSGKFPLYYGFDGHWTVEGNRIVGEVLANYLYDI</sequence>
<comment type="caution">
    <text evidence="2">The sequence shown here is derived from an EMBL/GenBank/DDBJ whole genome shotgun (WGS) entry which is preliminary data.</text>
</comment>
<evidence type="ECO:0000256" key="1">
    <source>
        <dbReference type="SAM" id="Phobius"/>
    </source>
</evidence>
<keyword evidence="1" id="KW-0472">Membrane</keyword>
<feature type="transmembrane region" description="Helical" evidence="1">
    <location>
        <begin position="12"/>
        <end position="31"/>
    </location>
</feature>
<gene>
    <name evidence="2" type="ORF">A3E44_01385</name>
</gene>
<reference evidence="2 3" key="1">
    <citation type="journal article" date="2016" name="Nat. Commun.">
        <title>Thousands of microbial genomes shed light on interconnected biogeochemical processes in an aquifer system.</title>
        <authorList>
            <person name="Anantharaman K."/>
            <person name="Brown C.T."/>
            <person name="Hug L.A."/>
            <person name="Sharon I."/>
            <person name="Castelle C.J."/>
            <person name="Probst A.J."/>
            <person name="Thomas B.C."/>
            <person name="Singh A."/>
            <person name="Wilkins M.J."/>
            <person name="Karaoz U."/>
            <person name="Brodie E.L."/>
            <person name="Williams K.H."/>
            <person name="Hubbard S.S."/>
            <person name="Banfield J.F."/>
        </authorList>
    </citation>
    <scope>NUCLEOTIDE SEQUENCE [LARGE SCALE GENOMIC DNA]</scope>
</reference>
<evidence type="ECO:0008006" key="4">
    <source>
        <dbReference type="Google" id="ProtNLM"/>
    </source>
</evidence>
<proteinExistence type="predicted"/>
<keyword evidence="1" id="KW-1133">Transmembrane helix</keyword>
<organism evidence="2 3">
    <name type="scientific">Candidatus Woesebacteria bacterium RIFCSPHIGHO2_12_FULL_41_24</name>
    <dbReference type="NCBI Taxonomy" id="1802510"/>
    <lineage>
        <taxon>Bacteria</taxon>
        <taxon>Candidatus Woeseibacteriota</taxon>
    </lineage>
</organism>
<evidence type="ECO:0000313" key="2">
    <source>
        <dbReference type="EMBL" id="OGM54792.1"/>
    </source>
</evidence>
<dbReference type="CDD" id="cd00229">
    <property type="entry name" value="SGNH_hydrolase"/>
    <property type="match status" value="1"/>
</dbReference>
<name>A0A1F8ASQ7_9BACT</name>